<reference evidence="1" key="8">
    <citation type="journal article" date="2005" name="Science">
        <title>Antisense Transcription in the Mammalian Transcriptome.</title>
        <authorList>
            <consortium name="RIKEN Genome Exploration Research Group and Genome Science Group (Genome Network Project Core Group) and the FANTOM Consortium"/>
        </authorList>
    </citation>
    <scope>NUCLEOTIDE SEQUENCE</scope>
    <source>
        <strain evidence="1">C57BL/6J</strain>
        <tissue evidence="1">Whole body</tissue>
    </source>
</reference>
<reference evidence="1" key="3">
    <citation type="journal article" date="2000" name="Genome Res.">
        <title>RIKEN integrated sequence analysis (RISA) system--384-format sequencing pipeline with 384 multicapillary sequencer.</title>
        <authorList>
            <person name="Shibata K."/>
            <person name="Itoh M."/>
            <person name="Aizawa K."/>
            <person name="Nagaoka S."/>
            <person name="Sasaki N."/>
            <person name="Carninci P."/>
            <person name="Konno H."/>
            <person name="Akiyama J."/>
            <person name="Nishi K."/>
            <person name="Kitsunai T."/>
            <person name="Tashiro H."/>
            <person name="Itoh M."/>
            <person name="Sumi N."/>
            <person name="Ishii Y."/>
            <person name="Nakamura S."/>
            <person name="Hazama M."/>
            <person name="Nishine T."/>
            <person name="Harada A."/>
            <person name="Yamamoto R."/>
            <person name="Matsumoto H."/>
            <person name="Sakaguchi S."/>
            <person name="Ikegami T."/>
            <person name="Kashiwagi K."/>
            <person name="Fujiwake S."/>
            <person name="Inoue K."/>
            <person name="Togawa Y."/>
            <person name="Izawa M."/>
            <person name="Ohara E."/>
            <person name="Watahiki M."/>
            <person name="Yoneda Y."/>
            <person name="Ishikawa T."/>
            <person name="Ozawa K."/>
            <person name="Tanaka T."/>
            <person name="Matsuura S."/>
            <person name="Kawai J."/>
            <person name="Okazaki Y."/>
            <person name="Muramatsu M."/>
            <person name="Inoue Y."/>
            <person name="Kira A."/>
            <person name="Hayashizaki Y."/>
        </authorList>
    </citation>
    <scope>NUCLEOTIDE SEQUENCE</scope>
    <source>
        <strain evidence="1">C57BL/6J</strain>
        <tissue evidence="1">Whole body</tissue>
    </source>
</reference>
<reference evidence="1" key="6">
    <citation type="journal article" date="2002" name="Nature">
        <title>Analysis of the mouse transcriptome based on functional annotation of 60,770 full-length cDNAs.</title>
        <authorList>
            <consortium name="The FANTOM Consortium and the RIKEN Genome Exploration Research Group Phase I and II Team"/>
        </authorList>
    </citation>
    <scope>NUCLEOTIDE SEQUENCE</scope>
    <source>
        <strain evidence="1">C57BL/6J</strain>
        <tissue evidence="1">Whole body</tissue>
    </source>
</reference>
<reference evidence="1" key="2">
    <citation type="journal article" date="2000" name="Genome Res.">
        <title>Normalization and subtraction of cap-trapper-selected cDNAs to prepare full-length cDNA libraries for rapid discovery of new genes.</title>
        <authorList>
            <person name="Carninci P."/>
            <person name="Shibata Y."/>
            <person name="Hayatsu N."/>
            <person name="Sugahara Y."/>
            <person name="Shibata K."/>
            <person name="Itoh M."/>
            <person name="Konno H."/>
            <person name="Okazaki Y."/>
            <person name="Muramatsu M."/>
            <person name="Hayashizaki Y."/>
        </authorList>
    </citation>
    <scope>NUCLEOTIDE SEQUENCE</scope>
    <source>
        <strain evidence="1">C57BL/6J</strain>
        <tissue evidence="1">Whole body</tissue>
    </source>
</reference>
<evidence type="ECO:0000313" key="1">
    <source>
        <dbReference type="EMBL" id="BAC25518.1"/>
    </source>
</evidence>
<reference evidence="1" key="7">
    <citation type="journal article" date="2005" name="Science">
        <title>The Transcriptional Landscape of the Mammalian Genome.</title>
        <authorList>
            <consortium name="The FANTOM Consortium"/>
            <consortium name="Riken Genome Exploration Research Group and Genome Science Group (Genome Network Project Core Group)"/>
        </authorList>
    </citation>
    <scope>NUCLEOTIDE SEQUENCE</scope>
    <source>
        <strain evidence="1">C57BL/6J</strain>
        <tissue evidence="1">Whole body</tissue>
    </source>
</reference>
<reference evidence="1" key="1">
    <citation type="journal article" date="1999" name="Methods Enzymol.">
        <title>High-efficiency full-length cDNA cloning.</title>
        <authorList>
            <person name="Carninci P."/>
            <person name="Hayashizaki Y."/>
        </authorList>
    </citation>
    <scope>NUCLEOTIDE SEQUENCE</scope>
    <source>
        <strain evidence="1">C57BL/6J</strain>
        <tissue evidence="1">Whole body</tissue>
    </source>
</reference>
<feature type="non-terminal residue" evidence="1">
    <location>
        <position position="1"/>
    </location>
</feature>
<evidence type="ECO:0000313" key="2">
    <source>
        <dbReference type="MGI" id="MGI:1917765"/>
    </source>
</evidence>
<accession>Q8BT64</accession>
<proteinExistence type="evidence at transcript level"/>
<dbReference type="AlphaFoldDB" id="Q8BT64"/>
<protein>
    <submittedName>
        <fullName evidence="1">Uncharacterized protein</fullName>
    </submittedName>
</protein>
<reference evidence="1" key="4">
    <citation type="submission" date="2000-07" db="EMBL/GenBank/DDBJ databases">
        <authorList>
            <person name="Adachi J."/>
            <person name="Aizawa K."/>
            <person name="Akahira S."/>
            <person name="Akimura T."/>
            <person name="Arai A."/>
            <person name="Aono H."/>
            <person name="Arakawa T."/>
            <person name="Bono H."/>
            <person name="Carninci P."/>
            <person name="Fukuda S."/>
            <person name="Fukunishi Y."/>
            <person name="Furuno M."/>
            <person name="Hanagaki T."/>
            <person name="Hara A."/>
            <person name="Hayatsu N."/>
            <person name="Hiramoto K."/>
            <person name="Hiraoka T."/>
            <person name="Hori F."/>
            <person name="Imotani K."/>
            <person name="Ishii Y."/>
            <person name="Itoh M."/>
            <person name="Izawa M."/>
            <person name="Kasukawa T."/>
            <person name="Kato H."/>
            <person name="Kawai J."/>
            <person name="Kojima Y."/>
            <person name="Konno H."/>
            <person name="Kouda M."/>
            <person name="Koya S."/>
            <person name="Kurihara C."/>
            <person name="Matsuyama T."/>
            <person name="Miyazaki A."/>
            <person name="Nishi K."/>
            <person name="Nomura K."/>
            <person name="Numazaki R."/>
            <person name="Ohno M."/>
            <person name="Okazaki Y."/>
            <person name="Okido T."/>
            <person name="Owa C."/>
            <person name="Saito H."/>
            <person name="Saito R."/>
            <person name="Sakai C."/>
            <person name="Sakai K."/>
            <person name="Sano H."/>
            <person name="Sasaki D."/>
            <person name="Shibata K."/>
            <person name="Shibata Y."/>
            <person name="Shinagawa A."/>
            <person name="Shiraki T."/>
            <person name="Sogabe Y."/>
            <person name="Suzuki H."/>
            <person name="Tagami M."/>
            <person name="Tagawa A."/>
            <person name="Takahashi F."/>
            <person name="Tanaka T."/>
            <person name="Tejima Y."/>
            <person name="Toya T."/>
            <person name="Yamamura T."/>
            <person name="Yasunishi A."/>
            <person name="Yoshida K."/>
            <person name="Yoshino M."/>
            <person name="Muramatsu M."/>
            <person name="Hayashizaki Y."/>
        </authorList>
    </citation>
    <scope>NUCLEOTIDE SEQUENCE</scope>
    <source>
        <strain evidence="1">C57BL/6J</strain>
        <tissue evidence="1">Whole body</tissue>
    </source>
</reference>
<dbReference type="MGI" id="MGI:1917765">
    <property type="gene designation" value="5730407I07Rik"/>
</dbReference>
<dbReference type="EMBL" id="AK017515">
    <property type="protein sequence ID" value="BAC25518.1"/>
    <property type="molecule type" value="mRNA"/>
</dbReference>
<dbReference type="AGR" id="MGI:1917765"/>
<name>Q8BT64_MOUSE</name>
<gene>
    <name evidence="2" type="primary">5730407I07Rik</name>
</gene>
<reference evidence="1" key="5">
    <citation type="journal article" date="2001" name="Nature">
        <title>Functional annotation of a full-length mouse cDNA collection.</title>
        <authorList>
            <consortium name="The RIKEN Genome Exploration Research Group Phase II Team and the FANTOM Consortium"/>
        </authorList>
    </citation>
    <scope>NUCLEOTIDE SEQUENCE</scope>
    <source>
        <strain evidence="1">C57BL/6J</strain>
        <tissue evidence="1">Whole body</tissue>
    </source>
</reference>
<sequence>YFLQIKGVEYLGENLIFILRISIFDSFFFSQDYLTNHDQQQPNSNQQLTNNPHSLSPSVYILSEKFPEFQITYNHSWQKLSEAGKIMPLPEHEANNSQLL</sequence>
<organism evidence="1">
    <name type="scientific">Mus musculus</name>
    <name type="common">Mouse</name>
    <dbReference type="NCBI Taxonomy" id="10090"/>
    <lineage>
        <taxon>Eukaryota</taxon>
        <taxon>Metazoa</taxon>
        <taxon>Chordata</taxon>
        <taxon>Craniata</taxon>
        <taxon>Vertebrata</taxon>
        <taxon>Euteleostomi</taxon>
        <taxon>Mammalia</taxon>
        <taxon>Eutheria</taxon>
        <taxon>Euarchontoglires</taxon>
        <taxon>Glires</taxon>
        <taxon>Rodentia</taxon>
        <taxon>Myomorpha</taxon>
        <taxon>Muroidea</taxon>
        <taxon>Muridae</taxon>
        <taxon>Murinae</taxon>
        <taxon>Mus</taxon>
        <taxon>Mus</taxon>
    </lineage>
</organism>